<dbReference type="AlphaFoldDB" id="A0A7I9ZQB3"/>
<accession>A0A7I9ZQB3</accession>
<evidence type="ECO:0000313" key="3">
    <source>
        <dbReference type="Proteomes" id="UP000465304"/>
    </source>
</evidence>
<feature type="region of interest" description="Disordered" evidence="1">
    <location>
        <begin position="121"/>
        <end position="142"/>
    </location>
</feature>
<name>A0A7I9ZQB3_9MYCO</name>
<sequence length="331" mass="35048">MYASMQENPALDAARRLARRASLPTGDGLNITLLEEQVCAEAGLWETAVARRALGQSRGDTAHAVSMLRVWAATQPHVPALPVDAGEVVVLRRLSSAYPQISGGQWLGLAPDLVSRQLHWSDPPAEETPEPVAERTAEVPTHAGTPRVRDLIEAARMVAEPAEGDGDDPARTVLTPPLSRVNRMAMLARGETGALVALAALILGRRQEAVMVELRVAVAAVRTPHPRTGRPCLIAEVPITEVEVVVDADVDGRPGLAMGWGATLGTVERRAISLALLDAAMRADGELDEVLPLDEQTVVAAADGPATAGFVEHVRLPHYATFAAYISGVTG</sequence>
<dbReference type="Pfam" id="PF05861">
    <property type="entry name" value="PhnI"/>
    <property type="match status" value="1"/>
</dbReference>
<evidence type="ECO:0008006" key="4">
    <source>
        <dbReference type="Google" id="ProtNLM"/>
    </source>
</evidence>
<dbReference type="EMBL" id="BLLB01000002">
    <property type="protein sequence ID" value="GFH03232.1"/>
    <property type="molecule type" value="Genomic_DNA"/>
</dbReference>
<proteinExistence type="predicted"/>
<reference evidence="2 3" key="1">
    <citation type="journal article" date="2019" name="Emerg. Microbes Infect.">
        <title>Comprehensive subspecies identification of 175 nontuberculous mycobacteria species based on 7547 genomic profiles.</title>
        <authorList>
            <person name="Matsumoto Y."/>
            <person name="Kinjo T."/>
            <person name="Motooka D."/>
            <person name="Nabeya D."/>
            <person name="Jung N."/>
            <person name="Uechi K."/>
            <person name="Horii T."/>
            <person name="Iida T."/>
            <person name="Fujita J."/>
            <person name="Nakamura S."/>
        </authorList>
    </citation>
    <scope>NUCLEOTIDE SEQUENCE [LARGE SCALE GENOMIC DNA]</scope>
    <source>
        <strain evidence="2 3">JCM 30996</strain>
    </source>
</reference>
<dbReference type="GO" id="GO:0019634">
    <property type="term" value="P:organic phosphonate metabolic process"/>
    <property type="evidence" value="ECO:0007669"/>
    <property type="project" value="InterPro"/>
</dbReference>
<evidence type="ECO:0000313" key="2">
    <source>
        <dbReference type="EMBL" id="GFH03232.1"/>
    </source>
</evidence>
<dbReference type="RefSeq" id="WP_163890746.1">
    <property type="nucleotide sequence ID" value="NZ_BLLB01000002.1"/>
</dbReference>
<comment type="caution">
    <text evidence="2">The sequence shown here is derived from an EMBL/GenBank/DDBJ whole genome shotgun (WGS) entry which is preliminary data.</text>
</comment>
<keyword evidence="3" id="KW-1185">Reference proteome</keyword>
<dbReference type="InterPro" id="IPR008773">
    <property type="entry name" value="PhnI"/>
</dbReference>
<evidence type="ECO:0000256" key="1">
    <source>
        <dbReference type="SAM" id="MobiDB-lite"/>
    </source>
</evidence>
<gene>
    <name evidence="2" type="ORF">MHIP_37150</name>
</gene>
<organism evidence="2 3">
    <name type="scientific">Mycolicibacterium hippocampi</name>
    <dbReference type="NCBI Taxonomy" id="659824"/>
    <lineage>
        <taxon>Bacteria</taxon>
        <taxon>Bacillati</taxon>
        <taxon>Actinomycetota</taxon>
        <taxon>Actinomycetes</taxon>
        <taxon>Mycobacteriales</taxon>
        <taxon>Mycobacteriaceae</taxon>
        <taxon>Mycolicibacterium</taxon>
    </lineage>
</organism>
<protein>
    <recommendedName>
        <fullName evidence="4">Carbon-phosphorus lyase complex subunit PhnI</fullName>
    </recommendedName>
</protein>
<dbReference type="PIRSF" id="PIRSF007313">
    <property type="entry name" value="PhnI"/>
    <property type="match status" value="1"/>
</dbReference>
<dbReference type="Proteomes" id="UP000465304">
    <property type="component" value="Unassembled WGS sequence"/>
</dbReference>